<dbReference type="Pfam" id="PF00441">
    <property type="entry name" value="Acyl-CoA_dh_1"/>
    <property type="match status" value="1"/>
</dbReference>
<comment type="similarity">
    <text evidence="2 7">Belongs to the acyl-CoA dehydrogenase family.</text>
</comment>
<dbReference type="GO" id="GO:0050660">
    <property type="term" value="F:flavin adenine dinucleotide binding"/>
    <property type="evidence" value="ECO:0007669"/>
    <property type="project" value="InterPro"/>
</dbReference>
<evidence type="ECO:0000256" key="2">
    <source>
        <dbReference type="ARBA" id="ARBA00009347"/>
    </source>
</evidence>
<feature type="domain" description="Acyl-CoA dehydrogenase/oxidase C-terminal" evidence="8">
    <location>
        <begin position="247"/>
        <end position="407"/>
    </location>
</feature>
<evidence type="ECO:0000256" key="6">
    <source>
        <dbReference type="ARBA" id="ARBA00052546"/>
    </source>
</evidence>
<sequence>MPKGGEFILPSDKIPDILTVNNLTDEQRLIKETIAEVVDQKLITDEAIRRIESKDFGFSRELIRELAEVGFLGVEVPEEYGGTDLGAVVAAIVAEHVSKQGSFACTFLAHTGIGTLPIRFFGTEEQKKKYLPKLVSGEWVAAYSLTEGVAGSDANSIRATAVKSEDGKCLILNGEKIFVTNGGFADLFIIFAKVNGKDPTAFIVEKTFEGLRVGEEEHKMGIQGSSTATLILDSVKVPVENMLGEQGNGFKIAVNILNLGRFKLGAACLGAGRVCVDEALQYSKERKQFGRQIGNFGVIRHKLAQMAALNYAMESVVYRTAGMLDEVIHGVDAKDSKAILKAIEECAIECSIVKVFCSEALDFVVDENVQVHGGSGFCEGHPERHYRDSRINRIFEGTNEINRLLLAGMLFKKAMTGSLPVKDAIQKVINESMTPSIQTEPEDYVERLKIYLNNAKKAVLMAAGSAYEKFGLELEKHQVVLSSLADCLIKIYVLESVLAAFAKNRTEKESLLTGLIFNDNLFELERLTREIVVMCSEGDTQRTQMSILRRLLKFSPGNKENLSDKVTALLLGA</sequence>
<name>A0A0G1KCV8_9BACT</name>
<evidence type="ECO:0000256" key="1">
    <source>
        <dbReference type="ARBA" id="ARBA00001974"/>
    </source>
</evidence>
<reference evidence="12 13" key="1">
    <citation type="journal article" date="2015" name="Nature">
        <title>rRNA introns, odd ribosomes, and small enigmatic genomes across a large radiation of phyla.</title>
        <authorList>
            <person name="Brown C.T."/>
            <person name="Hug L.A."/>
            <person name="Thomas B.C."/>
            <person name="Sharon I."/>
            <person name="Castelle C.J."/>
            <person name="Singh A."/>
            <person name="Wilkins M.J."/>
            <person name="Williams K.H."/>
            <person name="Banfield J.F."/>
        </authorList>
    </citation>
    <scope>NUCLEOTIDE SEQUENCE [LARGE SCALE GENOMIC DNA]</scope>
</reference>
<dbReference type="SUPFAM" id="SSF56645">
    <property type="entry name" value="Acyl-CoA dehydrogenase NM domain-like"/>
    <property type="match status" value="1"/>
</dbReference>
<dbReference type="FunFam" id="1.20.140.10:FF:000019">
    <property type="entry name" value="Acyl-CoA dehydrogenase"/>
    <property type="match status" value="1"/>
</dbReference>
<feature type="domain" description="Acyl-CoA oxidase/dehydrogenase middle" evidence="9">
    <location>
        <begin position="142"/>
        <end position="235"/>
    </location>
</feature>
<dbReference type="Proteomes" id="UP000034032">
    <property type="component" value="Unassembled WGS sequence"/>
</dbReference>
<dbReference type="Pfam" id="PF21263">
    <property type="entry name" value="Acyl-CoA-dh_C"/>
    <property type="match status" value="1"/>
</dbReference>
<comment type="caution">
    <text evidence="12">The sequence shown here is derived from an EMBL/GenBank/DDBJ whole genome shotgun (WGS) entry which is preliminary data.</text>
</comment>
<dbReference type="Gene3D" id="1.10.540.10">
    <property type="entry name" value="Acyl-CoA dehydrogenase/oxidase, N-terminal domain"/>
    <property type="match status" value="1"/>
</dbReference>
<evidence type="ECO:0000256" key="4">
    <source>
        <dbReference type="ARBA" id="ARBA00022827"/>
    </source>
</evidence>
<keyword evidence="3 7" id="KW-0285">Flavoprotein</keyword>
<gene>
    <name evidence="12" type="ORF">UW79_C0020G0019</name>
</gene>
<comment type="catalytic activity">
    <reaction evidence="6">
        <text>a 2,3-saturated acyl-CoA + A = a 2,3-dehydroacyl-CoA + AH2</text>
        <dbReference type="Rhea" id="RHEA:48608"/>
        <dbReference type="ChEBI" id="CHEBI:13193"/>
        <dbReference type="ChEBI" id="CHEBI:17499"/>
        <dbReference type="ChEBI" id="CHEBI:60015"/>
        <dbReference type="ChEBI" id="CHEBI:65111"/>
    </reaction>
</comment>
<evidence type="ECO:0000313" key="12">
    <source>
        <dbReference type="EMBL" id="KKT81415.1"/>
    </source>
</evidence>
<evidence type="ECO:0000259" key="11">
    <source>
        <dbReference type="Pfam" id="PF21263"/>
    </source>
</evidence>
<evidence type="ECO:0000256" key="7">
    <source>
        <dbReference type="RuleBase" id="RU362125"/>
    </source>
</evidence>
<accession>A0A0G1KCV8</accession>
<dbReference type="InterPro" id="IPR009100">
    <property type="entry name" value="AcylCoA_DH/oxidase_NM_dom_sf"/>
</dbReference>
<dbReference type="GO" id="GO:0003995">
    <property type="term" value="F:acyl-CoA dehydrogenase activity"/>
    <property type="evidence" value="ECO:0007669"/>
    <property type="project" value="TreeGrafter"/>
</dbReference>
<evidence type="ECO:0000259" key="9">
    <source>
        <dbReference type="Pfam" id="PF02770"/>
    </source>
</evidence>
<dbReference type="InterPro" id="IPR046373">
    <property type="entry name" value="Acyl-CoA_Oxase/DH_mid-dom_sf"/>
</dbReference>
<dbReference type="Pfam" id="PF02770">
    <property type="entry name" value="Acyl-CoA_dh_M"/>
    <property type="match status" value="1"/>
</dbReference>
<dbReference type="Gene3D" id="1.20.140.10">
    <property type="entry name" value="Butyryl-CoA Dehydrogenase, subunit A, domain 3"/>
    <property type="match status" value="2"/>
</dbReference>
<dbReference type="InterPro" id="IPR049426">
    <property type="entry name" value="Acyl-CoA-dh-like_C"/>
</dbReference>
<dbReference type="FunFam" id="1.10.540.10:FF:000001">
    <property type="entry name" value="Very long-chain-specific acyl-CoA dehydrogenase, mitochondrial"/>
    <property type="match status" value="1"/>
</dbReference>
<dbReference type="InterPro" id="IPR037069">
    <property type="entry name" value="AcylCoA_DH/ox_N_sf"/>
</dbReference>
<evidence type="ECO:0000259" key="10">
    <source>
        <dbReference type="Pfam" id="PF02771"/>
    </source>
</evidence>
<evidence type="ECO:0000259" key="8">
    <source>
        <dbReference type="Pfam" id="PF00441"/>
    </source>
</evidence>
<evidence type="ECO:0000313" key="13">
    <source>
        <dbReference type="Proteomes" id="UP000034032"/>
    </source>
</evidence>
<dbReference type="SUPFAM" id="SSF47203">
    <property type="entry name" value="Acyl-CoA dehydrogenase C-terminal domain-like"/>
    <property type="match status" value="1"/>
</dbReference>
<keyword evidence="5 7" id="KW-0560">Oxidoreductase</keyword>
<dbReference type="InterPro" id="IPR009075">
    <property type="entry name" value="AcylCo_DH/oxidase_C"/>
</dbReference>
<dbReference type="PANTHER" id="PTHR43884">
    <property type="entry name" value="ACYL-COA DEHYDROGENASE"/>
    <property type="match status" value="1"/>
</dbReference>
<dbReference type="InterPro" id="IPR013786">
    <property type="entry name" value="AcylCoA_DH/ox_N"/>
</dbReference>
<dbReference type="Pfam" id="PF02771">
    <property type="entry name" value="Acyl-CoA_dh_N"/>
    <property type="match status" value="1"/>
</dbReference>
<evidence type="ECO:0000256" key="5">
    <source>
        <dbReference type="ARBA" id="ARBA00023002"/>
    </source>
</evidence>
<dbReference type="EMBL" id="LCJR01000020">
    <property type="protein sequence ID" value="KKT81415.1"/>
    <property type="molecule type" value="Genomic_DNA"/>
</dbReference>
<dbReference type="InterPro" id="IPR006091">
    <property type="entry name" value="Acyl-CoA_Oxase/DH_mid-dom"/>
</dbReference>
<comment type="cofactor">
    <cofactor evidence="1 7">
        <name>FAD</name>
        <dbReference type="ChEBI" id="CHEBI:57692"/>
    </cofactor>
</comment>
<feature type="domain" description="Acyl-CoA dehydrogenase-like C-terminal" evidence="11">
    <location>
        <begin position="454"/>
        <end position="550"/>
    </location>
</feature>
<dbReference type="PANTHER" id="PTHR43884:SF12">
    <property type="entry name" value="ISOVALERYL-COA DEHYDROGENASE, MITOCHONDRIAL-RELATED"/>
    <property type="match status" value="1"/>
</dbReference>
<keyword evidence="4 7" id="KW-0274">FAD</keyword>
<dbReference type="PATRIC" id="fig|1619025.3.peg.749"/>
<proteinExistence type="inferred from homology"/>
<protein>
    <submittedName>
        <fullName evidence="12">Acyl-CoA dehydrogenase</fullName>
    </submittedName>
</protein>
<feature type="domain" description="Acyl-CoA dehydrogenase/oxidase N-terminal" evidence="10">
    <location>
        <begin position="24"/>
        <end position="138"/>
    </location>
</feature>
<dbReference type="Gene3D" id="2.40.110.10">
    <property type="entry name" value="Butyryl-CoA Dehydrogenase, subunit A, domain 2"/>
    <property type="match status" value="1"/>
</dbReference>
<dbReference type="InterPro" id="IPR036250">
    <property type="entry name" value="AcylCo_DH-like_C"/>
</dbReference>
<evidence type="ECO:0000256" key="3">
    <source>
        <dbReference type="ARBA" id="ARBA00022630"/>
    </source>
</evidence>
<organism evidence="12 13">
    <name type="scientific">Candidatus Yanofskybacteria bacterium GW2011_GWA2_44_9</name>
    <dbReference type="NCBI Taxonomy" id="1619025"/>
    <lineage>
        <taxon>Bacteria</taxon>
        <taxon>Candidatus Yanofskyibacteriota</taxon>
    </lineage>
</organism>
<dbReference type="AlphaFoldDB" id="A0A0G1KCV8"/>